<dbReference type="GO" id="GO:0009279">
    <property type="term" value="C:cell outer membrane"/>
    <property type="evidence" value="ECO:0007669"/>
    <property type="project" value="UniProtKB-SubCell"/>
</dbReference>
<dbReference type="RefSeq" id="WP_092018120.1">
    <property type="nucleotide sequence ID" value="NZ_FOXH01000009.1"/>
</dbReference>
<dbReference type="Pfam" id="PF07980">
    <property type="entry name" value="SusD_RagB"/>
    <property type="match status" value="1"/>
</dbReference>
<gene>
    <name evidence="8" type="ORF">SAMN04515674_10991</name>
</gene>
<organism evidence="8 9">
    <name type="scientific">Pseudarcicella hirudinis</name>
    <dbReference type="NCBI Taxonomy" id="1079859"/>
    <lineage>
        <taxon>Bacteria</taxon>
        <taxon>Pseudomonadati</taxon>
        <taxon>Bacteroidota</taxon>
        <taxon>Cytophagia</taxon>
        <taxon>Cytophagales</taxon>
        <taxon>Flectobacillaceae</taxon>
        <taxon>Pseudarcicella</taxon>
    </lineage>
</organism>
<evidence type="ECO:0000259" key="6">
    <source>
        <dbReference type="Pfam" id="PF07980"/>
    </source>
</evidence>
<keyword evidence="5" id="KW-0998">Cell outer membrane</keyword>
<dbReference type="Proteomes" id="UP000199306">
    <property type="component" value="Unassembled WGS sequence"/>
</dbReference>
<evidence type="ECO:0000313" key="9">
    <source>
        <dbReference type="Proteomes" id="UP000199306"/>
    </source>
</evidence>
<dbReference type="STRING" id="1079859.SAMN04515674_10991"/>
<evidence type="ECO:0000256" key="4">
    <source>
        <dbReference type="ARBA" id="ARBA00023136"/>
    </source>
</evidence>
<comment type="similarity">
    <text evidence="2">Belongs to the SusD family.</text>
</comment>
<proteinExistence type="inferred from homology"/>
<evidence type="ECO:0000259" key="7">
    <source>
        <dbReference type="Pfam" id="PF14322"/>
    </source>
</evidence>
<keyword evidence="4" id="KW-0472">Membrane</keyword>
<comment type="subcellular location">
    <subcellularLocation>
        <location evidence="1">Cell outer membrane</location>
    </subcellularLocation>
</comment>
<dbReference type="AlphaFoldDB" id="A0A1I5VFT5"/>
<reference evidence="8 9" key="1">
    <citation type="submission" date="2016-10" db="EMBL/GenBank/DDBJ databases">
        <authorList>
            <person name="de Groot N.N."/>
        </authorList>
    </citation>
    <scope>NUCLEOTIDE SEQUENCE [LARGE SCALE GENOMIC DNA]</scope>
    <source>
        <strain evidence="9">E92,LMG 26720,CCM 7988</strain>
    </source>
</reference>
<protein>
    <submittedName>
        <fullName evidence="8">Starch-binding associating with outer membrane</fullName>
    </submittedName>
</protein>
<dbReference type="InterPro" id="IPR011990">
    <property type="entry name" value="TPR-like_helical_dom_sf"/>
</dbReference>
<keyword evidence="9" id="KW-1185">Reference proteome</keyword>
<evidence type="ECO:0000256" key="1">
    <source>
        <dbReference type="ARBA" id="ARBA00004442"/>
    </source>
</evidence>
<evidence type="ECO:0000256" key="2">
    <source>
        <dbReference type="ARBA" id="ARBA00006275"/>
    </source>
</evidence>
<dbReference type="OrthoDB" id="9783641at2"/>
<keyword evidence="3" id="KW-0732">Signal</keyword>
<feature type="domain" description="RagB/SusD" evidence="6">
    <location>
        <begin position="313"/>
        <end position="536"/>
    </location>
</feature>
<sequence>MKKFIQTLLIGLTLSATGCTDLDVKVESQYTNSNFPDNAASYAAIIGPLYTQLSSKFAIEYWRMQELSTESSIIPARDGNYDDGGVFRNFHYHSWNADFTYTRDVWQWGFGGINSTNRLINLFEGTPESATKKAALAEVKTMRAYFYFLMMDLYGNLPLVDKFPVSEQPKTTSRDKIFQFIESELKSVVNDLPLKTNANAVQFYGRPTKGMAYAILTKLYLNAEYYIGKPMYNEAVAAADNILSSGAYSLDSDFNSLFSPNNGPSNKETIFAVPYDALLIPGNQFTRFGFTPFLYLKYELQFRPSIAMSTTPEYYKLFNLKGDKRTDNWVVGKQYNFDGSPVLYATTAKALDNNYTGTDKAINWQVEITPDLTLVPGKPMDVGNDILGQCKGIRSIKFYPDKNTLATTRMNGNDFPAFRLSDIILMKAEAILRGASQTTVAGVPSTPLDMVNMIRARVGAEAASKIDLDELLNERARELAWEGWRRNDLIRFNKYEVEYPLANDIFKMDKNPQRRIYPIPTTEMKLNPNLVQNPGY</sequence>
<dbReference type="SUPFAM" id="SSF48452">
    <property type="entry name" value="TPR-like"/>
    <property type="match status" value="1"/>
</dbReference>
<evidence type="ECO:0000256" key="3">
    <source>
        <dbReference type="ARBA" id="ARBA00022729"/>
    </source>
</evidence>
<dbReference type="InterPro" id="IPR033985">
    <property type="entry name" value="SusD-like_N"/>
</dbReference>
<dbReference type="EMBL" id="FOXH01000009">
    <property type="protein sequence ID" value="SFQ06335.1"/>
    <property type="molecule type" value="Genomic_DNA"/>
</dbReference>
<dbReference type="Gene3D" id="1.25.40.390">
    <property type="match status" value="1"/>
</dbReference>
<feature type="domain" description="SusD-like N-terminal" evidence="7">
    <location>
        <begin position="89"/>
        <end position="221"/>
    </location>
</feature>
<dbReference type="PROSITE" id="PS51257">
    <property type="entry name" value="PROKAR_LIPOPROTEIN"/>
    <property type="match status" value="1"/>
</dbReference>
<accession>A0A1I5VFT5</accession>
<dbReference type="Pfam" id="PF14322">
    <property type="entry name" value="SusD-like_3"/>
    <property type="match status" value="1"/>
</dbReference>
<evidence type="ECO:0000256" key="5">
    <source>
        <dbReference type="ARBA" id="ARBA00023237"/>
    </source>
</evidence>
<evidence type="ECO:0000313" key="8">
    <source>
        <dbReference type="EMBL" id="SFQ06335.1"/>
    </source>
</evidence>
<name>A0A1I5VFT5_9BACT</name>
<dbReference type="InterPro" id="IPR012944">
    <property type="entry name" value="SusD_RagB_dom"/>
</dbReference>